<feature type="active site" evidence="1">
    <location>
        <position position="233"/>
    </location>
</feature>
<dbReference type="NCBIfam" id="NF041438">
    <property type="entry name" value="SepM_fam_S16"/>
    <property type="match status" value="1"/>
</dbReference>
<dbReference type="InterPro" id="IPR020568">
    <property type="entry name" value="Ribosomal_Su5_D2-typ_SF"/>
</dbReference>
<feature type="active site" evidence="1">
    <location>
        <position position="278"/>
    </location>
</feature>
<keyword evidence="1" id="KW-0645">Protease</keyword>
<dbReference type="RefSeq" id="WP_090850490.1">
    <property type="nucleotide sequence ID" value="NZ_FNJU01000002.1"/>
</dbReference>
<dbReference type="Pfam" id="PF05362">
    <property type="entry name" value="Lon_C"/>
    <property type="match status" value="1"/>
</dbReference>
<dbReference type="PANTHER" id="PTHR10046">
    <property type="entry name" value="ATP DEPENDENT LON PROTEASE FAMILY MEMBER"/>
    <property type="match status" value="1"/>
</dbReference>
<dbReference type="PROSITE" id="PS51786">
    <property type="entry name" value="LON_PROTEOLYTIC"/>
    <property type="match status" value="1"/>
</dbReference>
<dbReference type="InterPro" id="IPR036034">
    <property type="entry name" value="PDZ_sf"/>
</dbReference>
<dbReference type="AlphaFoldDB" id="A0A1H0RHE0"/>
<feature type="transmembrane region" description="Helical" evidence="2">
    <location>
        <begin position="6"/>
        <end position="28"/>
    </location>
</feature>
<feature type="domain" description="PDZ" evidence="3">
    <location>
        <begin position="99"/>
        <end position="159"/>
    </location>
</feature>
<keyword evidence="2" id="KW-0472">Membrane</keyword>
<dbReference type="Proteomes" id="UP000199159">
    <property type="component" value="Unassembled WGS sequence"/>
</dbReference>
<feature type="domain" description="Lon proteolytic" evidence="4">
    <location>
        <begin position="227"/>
        <end position="335"/>
    </location>
</feature>
<dbReference type="InterPro" id="IPR014721">
    <property type="entry name" value="Ribsml_uS5_D2-typ_fold_subgr"/>
</dbReference>
<dbReference type="GO" id="GO:0005524">
    <property type="term" value="F:ATP binding"/>
    <property type="evidence" value="ECO:0007669"/>
    <property type="project" value="InterPro"/>
</dbReference>
<dbReference type="EC" id="3.4.21.53" evidence="1"/>
<keyword evidence="1" id="KW-0378">Hydrolase</keyword>
<sequence length="337" mass="37576">MNRSYFRVFALVVGIALILSFIQLPYYITKPGMAQELQPIIEVENGFSEEGSFMLTTVKMGKANPFSYLWAHVSDFHMIYPTEDIRREGESDTEYTNRQLHLMEDSKESAVIVAYNYAKKDVHYKYNGIYVMSLIEGMPAEDKLEPGDRIVKVDGKELQTAEGFIEYVGQKREGDQITLSYQREGNELTTQISIVPFPDNPTKIGVGIALVTDREVTTEPNIVIDTEKIGGPSAGLMFALEIYNQLIEEDMTRGLQIAGTGSIDDAGKVGRIGGISQKIVAADSSGVDIFFAPNEEGIEGSNYKEAIATAKKINTDMKIIPVDYFEDAVKYLETIRE</sequence>
<gene>
    <name evidence="5" type="ORF">SAMN05216565_102190</name>
</gene>
<evidence type="ECO:0000313" key="5">
    <source>
        <dbReference type="EMBL" id="SDP28328.1"/>
    </source>
</evidence>
<dbReference type="Gene3D" id="2.30.42.10">
    <property type="match status" value="1"/>
</dbReference>
<dbReference type="PROSITE" id="PS50106">
    <property type="entry name" value="PDZ"/>
    <property type="match status" value="1"/>
</dbReference>
<dbReference type="STRING" id="930152.SAMN05216565_102190"/>
<dbReference type="SUPFAM" id="SSF54211">
    <property type="entry name" value="Ribosomal protein S5 domain 2-like"/>
    <property type="match status" value="1"/>
</dbReference>
<keyword evidence="1" id="KW-0720">Serine protease</keyword>
<evidence type="ECO:0000256" key="1">
    <source>
        <dbReference type="PROSITE-ProRule" id="PRU01122"/>
    </source>
</evidence>
<keyword evidence="2" id="KW-1133">Transmembrane helix</keyword>
<keyword evidence="2" id="KW-0812">Transmembrane</keyword>
<dbReference type="GO" id="GO:0004176">
    <property type="term" value="F:ATP-dependent peptidase activity"/>
    <property type="evidence" value="ECO:0007669"/>
    <property type="project" value="UniProtKB-UniRule"/>
</dbReference>
<dbReference type="InterPro" id="IPR027065">
    <property type="entry name" value="Lon_Prtase"/>
</dbReference>
<dbReference type="EMBL" id="FNJU01000002">
    <property type="protein sequence ID" value="SDP28328.1"/>
    <property type="molecule type" value="Genomic_DNA"/>
</dbReference>
<dbReference type="GO" id="GO:0006508">
    <property type="term" value="P:proteolysis"/>
    <property type="evidence" value="ECO:0007669"/>
    <property type="project" value="UniProtKB-KW"/>
</dbReference>
<dbReference type="GO" id="GO:0004252">
    <property type="term" value="F:serine-type endopeptidase activity"/>
    <property type="evidence" value="ECO:0007669"/>
    <property type="project" value="UniProtKB-UniRule"/>
</dbReference>
<evidence type="ECO:0000256" key="2">
    <source>
        <dbReference type="SAM" id="Phobius"/>
    </source>
</evidence>
<dbReference type="GO" id="GO:0030163">
    <property type="term" value="P:protein catabolic process"/>
    <property type="evidence" value="ECO:0007669"/>
    <property type="project" value="InterPro"/>
</dbReference>
<keyword evidence="6" id="KW-1185">Reference proteome</keyword>
<dbReference type="SMART" id="SM00228">
    <property type="entry name" value="PDZ"/>
    <property type="match status" value="1"/>
</dbReference>
<dbReference type="InterPro" id="IPR008269">
    <property type="entry name" value="Lon_proteolytic"/>
</dbReference>
<name>A0A1H0RHE0_9BACI</name>
<comment type="similarity">
    <text evidence="1">Belongs to the peptidase S16 family.</text>
</comment>
<accession>A0A1H0RHE0</accession>
<dbReference type="Pfam" id="PF13180">
    <property type="entry name" value="PDZ_2"/>
    <property type="match status" value="1"/>
</dbReference>
<evidence type="ECO:0000259" key="3">
    <source>
        <dbReference type="PROSITE" id="PS50106"/>
    </source>
</evidence>
<proteinExistence type="inferred from homology"/>
<dbReference type="OrthoDB" id="2356897at2"/>
<comment type="catalytic activity">
    <reaction evidence="1">
        <text>Hydrolysis of proteins in presence of ATP.</text>
        <dbReference type="EC" id="3.4.21.53"/>
    </reaction>
</comment>
<reference evidence="6" key="1">
    <citation type="submission" date="2016-10" db="EMBL/GenBank/DDBJ databases">
        <authorList>
            <person name="Varghese N."/>
            <person name="Submissions S."/>
        </authorList>
    </citation>
    <scope>NUCLEOTIDE SEQUENCE [LARGE SCALE GENOMIC DNA]</scope>
    <source>
        <strain evidence="6">IBRC-M10078</strain>
    </source>
</reference>
<organism evidence="5 6">
    <name type="scientific">Litchfieldia salsa</name>
    <dbReference type="NCBI Taxonomy" id="930152"/>
    <lineage>
        <taxon>Bacteria</taxon>
        <taxon>Bacillati</taxon>
        <taxon>Bacillota</taxon>
        <taxon>Bacilli</taxon>
        <taxon>Bacillales</taxon>
        <taxon>Bacillaceae</taxon>
        <taxon>Litchfieldia</taxon>
    </lineage>
</organism>
<dbReference type="Gene3D" id="3.30.230.10">
    <property type="match status" value="1"/>
</dbReference>
<protein>
    <recommendedName>
        <fullName evidence="1">endopeptidase La</fullName>
        <ecNumber evidence="1">3.4.21.53</ecNumber>
    </recommendedName>
</protein>
<dbReference type="InterPro" id="IPR001478">
    <property type="entry name" value="PDZ"/>
</dbReference>
<evidence type="ECO:0000259" key="4">
    <source>
        <dbReference type="PROSITE" id="PS51786"/>
    </source>
</evidence>
<evidence type="ECO:0000313" key="6">
    <source>
        <dbReference type="Proteomes" id="UP000199159"/>
    </source>
</evidence>
<dbReference type="SUPFAM" id="SSF50156">
    <property type="entry name" value="PDZ domain-like"/>
    <property type="match status" value="1"/>
</dbReference>